<dbReference type="GeneID" id="36286242"/>
<sequence>MFRILPQARVFTRSFSKAAIQRSHHSATARLVTMSPQGTPVARPVEVWLGDPGSAYVMFDPEFSQAFQTNKTLQGDGSTLQDPELLPLEFHHDTHHFARSM</sequence>
<evidence type="ECO:0000313" key="1">
    <source>
        <dbReference type="EMBL" id="OAF60021.1"/>
    </source>
</evidence>
<reference evidence="1" key="1">
    <citation type="submission" date="2016-03" db="EMBL/GenBank/DDBJ databases">
        <title>Updated assembly of Pseudogymnoascus destructans, the fungus causing white-nose syndrome of bats.</title>
        <authorList>
            <person name="Palmer J.M."/>
            <person name="Drees K.P."/>
            <person name="Foster J.T."/>
            <person name="Lindner D.L."/>
        </authorList>
    </citation>
    <scope>NUCLEOTIDE SEQUENCE [LARGE SCALE GENOMIC DNA]</scope>
    <source>
        <strain evidence="1">20631-21</strain>
    </source>
</reference>
<dbReference type="VEuPathDB" id="FungiDB:GMDG_03966"/>
<dbReference type="Proteomes" id="UP000077154">
    <property type="component" value="Unassembled WGS sequence"/>
</dbReference>
<organism evidence="1">
    <name type="scientific">Pseudogymnoascus destructans</name>
    <dbReference type="NCBI Taxonomy" id="655981"/>
    <lineage>
        <taxon>Eukaryota</taxon>
        <taxon>Fungi</taxon>
        <taxon>Dikarya</taxon>
        <taxon>Ascomycota</taxon>
        <taxon>Pezizomycotina</taxon>
        <taxon>Leotiomycetes</taxon>
        <taxon>Thelebolales</taxon>
        <taxon>Thelebolaceae</taxon>
        <taxon>Pseudogymnoascus</taxon>
    </lineage>
</organism>
<dbReference type="RefSeq" id="XP_024325303.1">
    <property type="nucleotide sequence ID" value="XM_024466814.1"/>
</dbReference>
<gene>
    <name evidence="1" type="ORF">VC83_03165</name>
</gene>
<name>A0A177AFJ2_9PEZI</name>
<protein>
    <submittedName>
        <fullName evidence="1">Uncharacterized protein</fullName>
    </submittedName>
</protein>
<accession>A0A177AFJ2</accession>
<dbReference type="OrthoDB" id="5330139at2759"/>
<proteinExistence type="predicted"/>
<dbReference type="AlphaFoldDB" id="A0A177AFJ2"/>
<dbReference type="EMBL" id="KV441392">
    <property type="protein sequence ID" value="OAF60021.1"/>
    <property type="molecule type" value="Genomic_DNA"/>
</dbReference>